<feature type="transmembrane region" description="Helical" evidence="1">
    <location>
        <begin position="93"/>
        <end position="115"/>
    </location>
</feature>
<dbReference type="AlphaFoldDB" id="A0A8T4C656"/>
<evidence type="ECO:0000313" key="3">
    <source>
        <dbReference type="Proteomes" id="UP000774699"/>
    </source>
</evidence>
<organism evidence="2 3">
    <name type="scientific">Candidatus Iainarchaeum sp</name>
    <dbReference type="NCBI Taxonomy" id="3101447"/>
    <lineage>
        <taxon>Archaea</taxon>
        <taxon>Candidatus Iainarchaeota</taxon>
        <taxon>Candidatus Iainarchaeia</taxon>
        <taxon>Candidatus Iainarchaeales</taxon>
        <taxon>Candidatus Iainarchaeaceae</taxon>
        <taxon>Candidatus Iainarchaeum</taxon>
    </lineage>
</organism>
<protein>
    <submittedName>
        <fullName evidence="2">DUF63 family protein</fullName>
    </submittedName>
</protein>
<accession>A0A8T4C656</accession>
<keyword evidence="1" id="KW-0472">Membrane</keyword>
<feature type="transmembrane region" description="Helical" evidence="1">
    <location>
        <begin position="185"/>
        <end position="207"/>
    </location>
</feature>
<keyword evidence="1" id="KW-1133">Transmembrane helix</keyword>
<evidence type="ECO:0000256" key="1">
    <source>
        <dbReference type="SAM" id="Phobius"/>
    </source>
</evidence>
<dbReference type="EMBL" id="VGJJ01000005">
    <property type="protein sequence ID" value="MBM3281979.1"/>
    <property type="molecule type" value="Genomic_DNA"/>
</dbReference>
<feature type="transmembrane region" description="Helical" evidence="1">
    <location>
        <begin position="127"/>
        <end position="146"/>
    </location>
</feature>
<dbReference type="PANTHER" id="PTHR40700:SF1">
    <property type="entry name" value="DUF63 DOMAIN-CONTAINING PROTEIN"/>
    <property type="match status" value="1"/>
</dbReference>
<keyword evidence="1" id="KW-0812">Transmembrane</keyword>
<feature type="transmembrane region" description="Helical" evidence="1">
    <location>
        <begin position="256"/>
        <end position="274"/>
    </location>
</feature>
<comment type="caution">
    <text evidence="2">The sequence shown here is derived from an EMBL/GenBank/DDBJ whole genome shotgun (WGS) entry which is preliminary data.</text>
</comment>
<evidence type="ECO:0000313" key="2">
    <source>
        <dbReference type="EMBL" id="MBM3281979.1"/>
    </source>
</evidence>
<feature type="transmembrane region" description="Helical" evidence="1">
    <location>
        <begin position="26"/>
        <end position="45"/>
    </location>
</feature>
<dbReference type="Pfam" id="PF01889">
    <property type="entry name" value="DUF63"/>
    <property type="match status" value="1"/>
</dbReference>
<gene>
    <name evidence="2" type="ORF">FJY86_01390</name>
</gene>
<dbReference type="PANTHER" id="PTHR40700">
    <property type="entry name" value="HYPOTHETICAL MEMBRANE PROTEIN, CONSERVED, DUF63 FAMILY"/>
    <property type="match status" value="1"/>
</dbReference>
<proteinExistence type="predicted"/>
<dbReference type="Proteomes" id="UP000774699">
    <property type="component" value="Unassembled WGS sequence"/>
</dbReference>
<feature type="transmembrane region" description="Helical" evidence="1">
    <location>
        <begin position="227"/>
        <end position="244"/>
    </location>
</feature>
<dbReference type="InterPro" id="IPR002749">
    <property type="entry name" value="DUF63"/>
</dbReference>
<reference evidence="2" key="1">
    <citation type="submission" date="2019-03" db="EMBL/GenBank/DDBJ databases">
        <title>Lake Tanganyika Metagenome-Assembled Genomes (MAGs).</title>
        <authorList>
            <person name="Tran P."/>
        </authorList>
    </citation>
    <scope>NUCLEOTIDE SEQUENCE</scope>
    <source>
        <strain evidence="2">M_DeepCast_50m_m2_156</strain>
    </source>
</reference>
<feature type="transmembrane region" description="Helical" evidence="1">
    <location>
        <begin position="152"/>
        <end position="173"/>
    </location>
</feature>
<feature type="transmembrane region" description="Helical" evidence="1">
    <location>
        <begin position="52"/>
        <end position="73"/>
    </location>
</feature>
<sequence>MDPASAFVDEFFIQPIVNPAVPGYNIVNTLTYGIILLGLTFYVIYPALKKRGFIFDWAFLQTLIPYIIFATSLRVLEDQRILTRSANPLDAGFYIFTPGIWFLTFALVIIGLIIGKKIGKGHVAREKKISMMIGIILALPLVLFNVLNAHEIGAAVVVVAGTGIISTIVFWLGKKYAWEFIQNPLAKTAFIGQMLDMTATFVALEFLSCGEQHVIPRLLFGAFGNESFFVVKIPLILGVLFLLDKEYARGKEPDEKLLGFILLFISILGLATGGRDLFTILVGTCSP</sequence>
<name>A0A8T4C656_9ARCH</name>